<evidence type="ECO:0000313" key="3">
    <source>
        <dbReference type="EMBL" id="KAK7841639.1"/>
    </source>
</evidence>
<gene>
    <name evidence="3" type="ORF">CFP56_015128</name>
</gene>
<reference evidence="3 4" key="1">
    <citation type="journal article" date="2018" name="Sci. Data">
        <title>The draft genome sequence of cork oak.</title>
        <authorList>
            <person name="Ramos A.M."/>
            <person name="Usie A."/>
            <person name="Barbosa P."/>
            <person name="Barros P.M."/>
            <person name="Capote T."/>
            <person name="Chaves I."/>
            <person name="Simoes F."/>
            <person name="Abreu I."/>
            <person name="Carrasquinho I."/>
            <person name="Faro C."/>
            <person name="Guimaraes J.B."/>
            <person name="Mendonca D."/>
            <person name="Nobrega F."/>
            <person name="Rodrigues L."/>
            <person name="Saibo N.J.M."/>
            <person name="Varela M.C."/>
            <person name="Egas C."/>
            <person name="Matos J."/>
            <person name="Miguel C.M."/>
            <person name="Oliveira M.M."/>
            <person name="Ricardo C.P."/>
            <person name="Goncalves S."/>
        </authorList>
    </citation>
    <scope>NUCLEOTIDE SEQUENCE [LARGE SCALE GENOMIC DNA]</scope>
    <source>
        <strain evidence="4">cv. HL8</strain>
    </source>
</reference>
<proteinExistence type="predicted"/>
<feature type="signal peptide" evidence="2">
    <location>
        <begin position="1"/>
        <end position="27"/>
    </location>
</feature>
<feature type="compositionally biased region" description="Low complexity" evidence="1">
    <location>
        <begin position="63"/>
        <end position="83"/>
    </location>
</feature>
<dbReference type="EMBL" id="PKMF04000237">
    <property type="protein sequence ID" value="KAK7841639.1"/>
    <property type="molecule type" value="Genomic_DNA"/>
</dbReference>
<evidence type="ECO:0000256" key="1">
    <source>
        <dbReference type="SAM" id="MobiDB-lite"/>
    </source>
</evidence>
<evidence type="ECO:0000256" key="2">
    <source>
        <dbReference type="SAM" id="SignalP"/>
    </source>
</evidence>
<accession>A0AAW0KS53</accession>
<dbReference type="Proteomes" id="UP000237347">
    <property type="component" value="Unassembled WGS sequence"/>
</dbReference>
<feature type="chain" id="PRO_5043900656" evidence="2">
    <location>
        <begin position="28"/>
        <end position="114"/>
    </location>
</feature>
<evidence type="ECO:0000313" key="4">
    <source>
        <dbReference type="Proteomes" id="UP000237347"/>
    </source>
</evidence>
<sequence>MTYFFSLPILLLISMLSLLSRTSPAYGAPEYLGHYCVNTTIPENSSYQSILPPAPLLLPSPLTPSANSKNSSTSRTPSMPSTSKLLISLPKSAEIAWPPQPTSSPKSARENWLL</sequence>
<organism evidence="3 4">
    <name type="scientific">Quercus suber</name>
    <name type="common">Cork oak</name>
    <dbReference type="NCBI Taxonomy" id="58331"/>
    <lineage>
        <taxon>Eukaryota</taxon>
        <taxon>Viridiplantae</taxon>
        <taxon>Streptophyta</taxon>
        <taxon>Embryophyta</taxon>
        <taxon>Tracheophyta</taxon>
        <taxon>Spermatophyta</taxon>
        <taxon>Magnoliopsida</taxon>
        <taxon>eudicotyledons</taxon>
        <taxon>Gunneridae</taxon>
        <taxon>Pentapetalae</taxon>
        <taxon>rosids</taxon>
        <taxon>fabids</taxon>
        <taxon>Fagales</taxon>
        <taxon>Fagaceae</taxon>
        <taxon>Quercus</taxon>
    </lineage>
</organism>
<comment type="caution">
    <text evidence="3">The sequence shown here is derived from an EMBL/GenBank/DDBJ whole genome shotgun (WGS) entry which is preliminary data.</text>
</comment>
<protein>
    <submittedName>
        <fullName evidence="3">Uncharacterized protein</fullName>
    </submittedName>
</protein>
<keyword evidence="2" id="KW-0732">Signal</keyword>
<dbReference type="AlphaFoldDB" id="A0AAW0KS53"/>
<name>A0AAW0KS53_QUESU</name>
<keyword evidence="4" id="KW-1185">Reference proteome</keyword>
<feature type="region of interest" description="Disordered" evidence="1">
    <location>
        <begin position="61"/>
        <end position="114"/>
    </location>
</feature>